<gene>
    <name evidence="2" type="ORF">CALCODRAFT_365498</name>
</gene>
<name>A0A165J9I3_9BASI</name>
<feature type="compositionally biased region" description="Low complexity" evidence="1">
    <location>
        <begin position="327"/>
        <end position="339"/>
    </location>
</feature>
<organism evidence="2 3">
    <name type="scientific">Calocera cornea HHB12733</name>
    <dbReference type="NCBI Taxonomy" id="1353952"/>
    <lineage>
        <taxon>Eukaryota</taxon>
        <taxon>Fungi</taxon>
        <taxon>Dikarya</taxon>
        <taxon>Basidiomycota</taxon>
        <taxon>Agaricomycotina</taxon>
        <taxon>Dacrymycetes</taxon>
        <taxon>Dacrymycetales</taxon>
        <taxon>Dacrymycetaceae</taxon>
        <taxon>Calocera</taxon>
    </lineage>
</organism>
<dbReference type="AlphaFoldDB" id="A0A165J9I3"/>
<feature type="region of interest" description="Disordered" evidence="1">
    <location>
        <begin position="236"/>
        <end position="363"/>
    </location>
</feature>
<feature type="compositionally biased region" description="Polar residues" evidence="1">
    <location>
        <begin position="96"/>
        <end position="114"/>
    </location>
</feature>
<feature type="region of interest" description="Disordered" evidence="1">
    <location>
        <begin position="90"/>
        <end position="121"/>
    </location>
</feature>
<evidence type="ECO:0000256" key="1">
    <source>
        <dbReference type="SAM" id="MobiDB-lite"/>
    </source>
</evidence>
<sequence>MAGEKPLSERIAALQQRNTPPSSTARPSNEPPARRPGGQALKDRIARFEAAGGIPVPKAGASFGLAAPLTIDRKVSGGLIGNRIPSAGRYYVPRSRSASPTTDFDSIPSRSQTPEAPWQNAKLEQPIFVAGEETLPMSSPPLEPPFVLEDEDHRVADASERSDIRSPERRRTVPAILLSGPSALPPVLAVRAVNEPTQDEPNPPAETLSEPMQTPIATNPVPFAHTMQNLASVHDTAVEDSPTHEQLAPLTSTGVPIVSAPSISYGAGGEASLSSGTVREHSVSERPTQDPVMILTDCDGNLPDPHSSSTTRGDRRDDSKTSPGNQSISKSLSQDSSESMNRAESVPCQGAPLPVPNTTPPSRTLAAAKADEATFINQLPRERSASMEATRPLKCSHLGGRTVNVREESTLGSIVQRSSSVPSRKVTQSMITPKTRPSLNVPSLPSLFGDDDEDDNYVGGWASVITTSRH</sequence>
<feature type="region of interest" description="Disordered" evidence="1">
    <location>
        <begin position="195"/>
        <end position="220"/>
    </location>
</feature>
<reference evidence="2 3" key="1">
    <citation type="journal article" date="2016" name="Mol. Biol. Evol.">
        <title>Comparative Genomics of Early-Diverging Mushroom-Forming Fungi Provides Insights into the Origins of Lignocellulose Decay Capabilities.</title>
        <authorList>
            <person name="Nagy L.G."/>
            <person name="Riley R."/>
            <person name="Tritt A."/>
            <person name="Adam C."/>
            <person name="Daum C."/>
            <person name="Floudas D."/>
            <person name="Sun H."/>
            <person name="Yadav J.S."/>
            <person name="Pangilinan J."/>
            <person name="Larsson K.H."/>
            <person name="Matsuura K."/>
            <person name="Barry K."/>
            <person name="Labutti K."/>
            <person name="Kuo R."/>
            <person name="Ohm R.A."/>
            <person name="Bhattacharya S.S."/>
            <person name="Shirouzu T."/>
            <person name="Yoshinaga Y."/>
            <person name="Martin F.M."/>
            <person name="Grigoriev I.V."/>
            <person name="Hibbett D.S."/>
        </authorList>
    </citation>
    <scope>NUCLEOTIDE SEQUENCE [LARGE SCALE GENOMIC DNA]</scope>
    <source>
        <strain evidence="2 3">HHB12733</strain>
    </source>
</reference>
<evidence type="ECO:0000313" key="2">
    <source>
        <dbReference type="EMBL" id="KZT61553.1"/>
    </source>
</evidence>
<dbReference type="OrthoDB" id="3237291at2759"/>
<accession>A0A165J9I3</accession>
<protein>
    <submittedName>
        <fullName evidence="2">Uncharacterized protein</fullName>
    </submittedName>
</protein>
<dbReference type="InParanoid" id="A0A165J9I3"/>
<feature type="region of interest" description="Disordered" evidence="1">
    <location>
        <begin position="420"/>
        <end position="452"/>
    </location>
</feature>
<dbReference type="EMBL" id="KV423922">
    <property type="protein sequence ID" value="KZT61553.1"/>
    <property type="molecule type" value="Genomic_DNA"/>
</dbReference>
<dbReference type="Proteomes" id="UP000076842">
    <property type="component" value="Unassembled WGS sequence"/>
</dbReference>
<feature type="compositionally biased region" description="Basic and acidic residues" evidence="1">
    <location>
        <begin position="278"/>
        <end position="288"/>
    </location>
</feature>
<feature type="compositionally biased region" description="Polar residues" evidence="1">
    <location>
        <begin position="420"/>
        <end position="443"/>
    </location>
</feature>
<feature type="region of interest" description="Disordered" evidence="1">
    <location>
        <begin position="1"/>
        <end position="42"/>
    </location>
</feature>
<keyword evidence="3" id="KW-1185">Reference proteome</keyword>
<dbReference type="STRING" id="1353952.A0A165J9I3"/>
<evidence type="ECO:0000313" key="3">
    <source>
        <dbReference type="Proteomes" id="UP000076842"/>
    </source>
</evidence>
<feature type="compositionally biased region" description="Polar residues" evidence="1">
    <location>
        <begin position="15"/>
        <end position="27"/>
    </location>
</feature>
<proteinExistence type="predicted"/>